<evidence type="ECO:0000256" key="1">
    <source>
        <dbReference type="ARBA" id="ARBA00001942"/>
    </source>
</evidence>
<comment type="cofactor">
    <cofactor evidence="2">
        <name>[4Fe-4S] cluster</name>
        <dbReference type="ChEBI" id="CHEBI:49883"/>
    </cofactor>
</comment>
<keyword evidence="4" id="KW-0004">4Fe-4S</keyword>
<dbReference type="NCBIfam" id="TIGR01701">
    <property type="entry name" value="Fdhalpha-like"/>
    <property type="match status" value="1"/>
</dbReference>
<accession>A0ABV8R904</accession>
<keyword evidence="9" id="KW-0411">Iron-sulfur</keyword>
<comment type="similarity">
    <text evidence="3">Belongs to the prokaryotic molybdopterin-containing oxidoreductase family.</text>
</comment>
<keyword evidence="7" id="KW-0560">Oxidoreductase</keyword>
<dbReference type="PANTHER" id="PTHR43105:SF4">
    <property type="entry name" value="PROTEIN YDEP"/>
    <property type="match status" value="1"/>
</dbReference>
<comment type="cofactor">
    <cofactor evidence="1">
        <name>Mo-bis(molybdopterin guanine dinucleotide)</name>
        <dbReference type="ChEBI" id="CHEBI:60539"/>
    </cofactor>
</comment>
<dbReference type="Gene3D" id="2.40.40.20">
    <property type="match status" value="1"/>
</dbReference>
<protein>
    <submittedName>
        <fullName evidence="12">FdhF/YdeP family oxidoreductase</fullName>
    </submittedName>
</protein>
<keyword evidence="5" id="KW-0500">Molybdenum</keyword>
<dbReference type="EMBL" id="JBHSCY010000001">
    <property type="protein sequence ID" value="MFC4268713.1"/>
    <property type="molecule type" value="Genomic_DNA"/>
</dbReference>
<dbReference type="CDD" id="cd02767">
    <property type="entry name" value="MopB_ydeP"/>
    <property type="match status" value="1"/>
</dbReference>
<evidence type="ECO:0000256" key="2">
    <source>
        <dbReference type="ARBA" id="ARBA00001966"/>
    </source>
</evidence>
<dbReference type="PANTHER" id="PTHR43105">
    <property type="entry name" value="RESPIRATORY NITRATE REDUCTASE"/>
    <property type="match status" value="1"/>
</dbReference>
<dbReference type="InterPro" id="IPR037951">
    <property type="entry name" value="MopB_CT_YdeP"/>
</dbReference>
<evidence type="ECO:0000313" key="12">
    <source>
        <dbReference type="EMBL" id="MFC4268713.1"/>
    </source>
</evidence>
<dbReference type="RefSeq" id="WP_377409336.1">
    <property type="nucleotide sequence ID" value="NZ_JBHSCY010000001.1"/>
</dbReference>
<proteinExistence type="inferred from homology"/>
<dbReference type="InterPro" id="IPR010046">
    <property type="entry name" value="Mopterin_OxRdtse_a_bac"/>
</dbReference>
<evidence type="ECO:0000259" key="10">
    <source>
        <dbReference type="Pfam" id="PF00384"/>
    </source>
</evidence>
<evidence type="ECO:0000256" key="3">
    <source>
        <dbReference type="ARBA" id="ARBA00010312"/>
    </source>
</evidence>
<dbReference type="PIRSF" id="PIRSF000144">
    <property type="entry name" value="CbbBc"/>
    <property type="match status" value="1"/>
</dbReference>
<dbReference type="SUPFAM" id="SSF50692">
    <property type="entry name" value="ADC-like"/>
    <property type="match status" value="1"/>
</dbReference>
<dbReference type="InterPro" id="IPR050123">
    <property type="entry name" value="Prok_molybdopt-oxidoreductase"/>
</dbReference>
<evidence type="ECO:0000256" key="4">
    <source>
        <dbReference type="ARBA" id="ARBA00022485"/>
    </source>
</evidence>
<sequence>MFKKTDAQPPEKLTGIELTEIPKSAVGVKAIKTALNHVTKETGVLKGISLLKKMNQKDGFDCPGCAWPDPDEKRAFLAEYCENGAKAIAEEATKNLVTPLFFSTYSVEKLSKLSDYEIGKKGRITNPVYLPEGANHYKEISWQEAFSIIADELNSLDSPDEAIFYTSGRTSNEAAYLYQLFVRQFGTNNLPDCSNMCHESSGVALTETLGIGKGSVTLDDFNHADLVMVIGQNPGTNHPRMLTALGETKKNGGKIITINPLPEVGLINYIDPQKPLKWFGKGQDLTDLFLQVKINGDVALLKIILKLMKQREEENPGSVFNHQFIQEKTKGLDRFLEDLDTYTIEYLLPQTGLELAVIEKAVDLIVNNEKIIICWAMGLTQHKNAVDNIRELVNILLLKGSIGKKGAGTCPVRGHSNVQGDRTMGIWEKPKHEFLDALEEEFKFKSPRKHGYDVVNAIEAMYHKKAKVFFGLGGNFISATPDTEYTAKALKNCDLTVHVSTKLNRSHLIHGKKALILPCLGRSEKDFQISGEQFVSVENSMGVVHSSKGHLKPCGEYLLSEVAIVAGLAKITLKKSSVNWVELASNYDLIRDKIEATIPGFENYNTRVREKGGFYLPNNARENNFDNTLTGKANFSINKPSGIKLDENQYLMMTIRTHDQYNTTIYGLNDRYRGVLNERRVIFMNKDDMQKEGLKKLDLVNITSHFKDEVRIVNGFLVIPYDIPKQCTATYFPEANALVPIKSTADLSNTPTSKTIIVTVKKQKKQA</sequence>
<reference evidence="13" key="1">
    <citation type="journal article" date="2019" name="Int. J. Syst. Evol. Microbiol.">
        <title>The Global Catalogue of Microorganisms (GCM) 10K type strain sequencing project: providing services to taxonomists for standard genome sequencing and annotation.</title>
        <authorList>
            <consortium name="The Broad Institute Genomics Platform"/>
            <consortium name="The Broad Institute Genome Sequencing Center for Infectious Disease"/>
            <person name="Wu L."/>
            <person name="Ma J."/>
        </authorList>
    </citation>
    <scope>NUCLEOTIDE SEQUENCE [LARGE SCALE GENOMIC DNA]</scope>
    <source>
        <strain evidence="13">CECT 8655</strain>
    </source>
</reference>
<feature type="domain" description="Molybdopterin oxidoreductase" evidence="10">
    <location>
        <begin position="123"/>
        <end position="499"/>
    </location>
</feature>
<dbReference type="InterPro" id="IPR006657">
    <property type="entry name" value="MoPterin_dinucl-bd_dom"/>
</dbReference>
<keyword evidence="6" id="KW-0479">Metal-binding</keyword>
<keyword evidence="8" id="KW-0408">Iron</keyword>
<comment type="caution">
    <text evidence="12">The sequence shown here is derived from an EMBL/GenBank/DDBJ whole genome shotgun (WGS) entry which is preliminary data.</text>
</comment>
<dbReference type="CDD" id="cd02787">
    <property type="entry name" value="MopB_CT_ydeP"/>
    <property type="match status" value="1"/>
</dbReference>
<name>A0ABV8R904_9FLAO</name>
<dbReference type="Gene3D" id="3.40.228.10">
    <property type="entry name" value="Dimethylsulfoxide Reductase, domain 2"/>
    <property type="match status" value="1"/>
</dbReference>
<dbReference type="InterPro" id="IPR041953">
    <property type="entry name" value="YdeP_MopB"/>
</dbReference>
<evidence type="ECO:0000256" key="6">
    <source>
        <dbReference type="ARBA" id="ARBA00022723"/>
    </source>
</evidence>
<gene>
    <name evidence="12" type="ORF">ACFOWD_07335</name>
</gene>
<evidence type="ECO:0000256" key="8">
    <source>
        <dbReference type="ARBA" id="ARBA00023004"/>
    </source>
</evidence>
<dbReference type="SUPFAM" id="SSF53706">
    <property type="entry name" value="Formate dehydrogenase/DMSO reductase, domains 1-3"/>
    <property type="match status" value="1"/>
</dbReference>
<evidence type="ECO:0000256" key="7">
    <source>
        <dbReference type="ARBA" id="ARBA00023002"/>
    </source>
</evidence>
<evidence type="ECO:0000259" key="11">
    <source>
        <dbReference type="Pfam" id="PF01568"/>
    </source>
</evidence>
<feature type="domain" description="Molybdopterin dinucleotide-binding" evidence="11">
    <location>
        <begin position="651"/>
        <end position="755"/>
    </location>
</feature>
<dbReference type="Proteomes" id="UP001595826">
    <property type="component" value="Unassembled WGS sequence"/>
</dbReference>
<dbReference type="Pfam" id="PF00384">
    <property type="entry name" value="Molybdopterin"/>
    <property type="match status" value="1"/>
</dbReference>
<dbReference type="InterPro" id="IPR009010">
    <property type="entry name" value="Asp_de-COase-like_dom_sf"/>
</dbReference>
<organism evidence="12 13">
    <name type="scientific">Polaribacter marinivivus</name>
    <dbReference type="NCBI Taxonomy" id="1524260"/>
    <lineage>
        <taxon>Bacteria</taxon>
        <taxon>Pseudomonadati</taxon>
        <taxon>Bacteroidota</taxon>
        <taxon>Flavobacteriia</taxon>
        <taxon>Flavobacteriales</taxon>
        <taxon>Flavobacteriaceae</taxon>
    </lineage>
</organism>
<dbReference type="InterPro" id="IPR006656">
    <property type="entry name" value="Mopterin_OxRdtase"/>
</dbReference>
<dbReference type="Pfam" id="PF01568">
    <property type="entry name" value="Molydop_binding"/>
    <property type="match status" value="1"/>
</dbReference>
<evidence type="ECO:0000313" key="13">
    <source>
        <dbReference type="Proteomes" id="UP001595826"/>
    </source>
</evidence>
<evidence type="ECO:0000256" key="5">
    <source>
        <dbReference type="ARBA" id="ARBA00022505"/>
    </source>
</evidence>
<dbReference type="Gene3D" id="3.40.50.740">
    <property type="match status" value="1"/>
</dbReference>
<keyword evidence="13" id="KW-1185">Reference proteome</keyword>
<evidence type="ECO:0000256" key="9">
    <source>
        <dbReference type="ARBA" id="ARBA00023014"/>
    </source>
</evidence>